<dbReference type="EMBL" id="NJHN03000077">
    <property type="protein sequence ID" value="KAH9417237.1"/>
    <property type="molecule type" value="Genomic_DNA"/>
</dbReference>
<evidence type="ECO:0000313" key="3">
    <source>
        <dbReference type="EMBL" id="KAH9417237.1"/>
    </source>
</evidence>
<dbReference type="InterPro" id="IPR032675">
    <property type="entry name" value="LRR_dom_sf"/>
</dbReference>
<protein>
    <submittedName>
        <fullName evidence="3">Uncharacterized protein</fullName>
    </submittedName>
</protein>
<evidence type="ECO:0000256" key="1">
    <source>
        <dbReference type="ARBA" id="ARBA00022614"/>
    </source>
</evidence>
<dbReference type="SUPFAM" id="SSF52058">
    <property type="entry name" value="L domain-like"/>
    <property type="match status" value="1"/>
</dbReference>
<dbReference type="PANTHER" id="PTHR24366">
    <property type="entry name" value="IG(IMMUNOGLOBULIN) AND LRR(LEUCINE RICH REPEAT) DOMAINS"/>
    <property type="match status" value="1"/>
</dbReference>
<accession>A0ABQ8J429</accession>
<keyword evidence="4" id="KW-1185">Reference proteome</keyword>
<dbReference type="Gene3D" id="3.80.10.10">
    <property type="entry name" value="Ribonuclease Inhibitor"/>
    <property type="match status" value="1"/>
</dbReference>
<sequence>MMIVDAVPIVNNNTDAFESQCSKVNINHPCRCETSTTTTTTTNVNKIQCDGEYEFNLNGQFKHRLSGNSQDDDLIIFDEFILNNTEISRLDDNLFGQRIRFKRIKLVDCLSLRHISSNTFQQSGPFIQEFIVQGESSLGEDQYASDLFDSMNSMINVEKIWLNRNRLRSIPTVAFGKQTGDGQGDRFARLKELNFNKFSSKNGHIKSVGNFAFYYLNQLQYLYLSHQRINYLPANSFDFEKSSNQTLYIYLGNNKLNNTSFERGIFLNSKRPIHLELYWNPDLTYLDEQIFRPFLEQNPLNRISLQDNPLQCDCQSYWLYKDRQKFSNQLQNIMCKIGPRQTFNIDLISFDKCHQNNNGRKRNKLIVVN</sequence>
<gene>
    <name evidence="3" type="ORF">DERP_007234</name>
</gene>
<evidence type="ECO:0000256" key="2">
    <source>
        <dbReference type="ARBA" id="ARBA00022737"/>
    </source>
</evidence>
<reference evidence="3 4" key="2">
    <citation type="journal article" date="2022" name="Mol. Biol. Evol.">
        <title>Comparative Genomics Reveals Insights into the Divergent Evolution of Astigmatic Mites and Household Pest Adaptations.</title>
        <authorList>
            <person name="Xiong Q."/>
            <person name="Wan A.T."/>
            <person name="Liu X."/>
            <person name="Fung C.S."/>
            <person name="Xiao X."/>
            <person name="Malainual N."/>
            <person name="Hou J."/>
            <person name="Wang L."/>
            <person name="Wang M."/>
            <person name="Yang K.Y."/>
            <person name="Cui Y."/>
            <person name="Leung E.L."/>
            <person name="Nong W."/>
            <person name="Shin S.K."/>
            <person name="Au S.W."/>
            <person name="Jeong K.Y."/>
            <person name="Chew F.T."/>
            <person name="Hui J.H."/>
            <person name="Leung T.F."/>
            <person name="Tungtrongchitr A."/>
            <person name="Zhong N."/>
            <person name="Liu Z."/>
            <person name="Tsui S.K."/>
        </authorList>
    </citation>
    <scope>NUCLEOTIDE SEQUENCE [LARGE SCALE GENOMIC DNA]</scope>
    <source>
        <strain evidence="3">Derp</strain>
    </source>
</reference>
<keyword evidence="2" id="KW-0677">Repeat</keyword>
<dbReference type="Proteomes" id="UP000887458">
    <property type="component" value="Unassembled WGS sequence"/>
</dbReference>
<keyword evidence="1" id="KW-0433">Leucine-rich repeat</keyword>
<proteinExistence type="predicted"/>
<dbReference type="SMART" id="SM00369">
    <property type="entry name" value="LRR_TYP"/>
    <property type="match status" value="2"/>
</dbReference>
<organism evidence="3 4">
    <name type="scientific">Dermatophagoides pteronyssinus</name>
    <name type="common">European house dust mite</name>
    <dbReference type="NCBI Taxonomy" id="6956"/>
    <lineage>
        <taxon>Eukaryota</taxon>
        <taxon>Metazoa</taxon>
        <taxon>Ecdysozoa</taxon>
        <taxon>Arthropoda</taxon>
        <taxon>Chelicerata</taxon>
        <taxon>Arachnida</taxon>
        <taxon>Acari</taxon>
        <taxon>Acariformes</taxon>
        <taxon>Sarcoptiformes</taxon>
        <taxon>Astigmata</taxon>
        <taxon>Psoroptidia</taxon>
        <taxon>Analgoidea</taxon>
        <taxon>Pyroglyphidae</taxon>
        <taxon>Dermatophagoidinae</taxon>
        <taxon>Dermatophagoides</taxon>
    </lineage>
</organism>
<dbReference type="InterPro" id="IPR003591">
    <property type="entry name" value="Leu-rich_rpt_typical-subtyp"/>
</dbReference>
<reference evidence="3 4" key="1">
    <citation type="journal article" date="2018" name="J. Allergy Clin. Immunol.">
        <title>High-quality assembly of Dermatophagoides pteronyssinus genome and transcriptome reveals a wide range of novel allergens.</title>
        <authorList>
            <person name="Liu X.Y."/>
            <person name="Yang K.Y."/>
            <person name="Wang M.Q."/>
            <person name="Kwok J.S."/>
            <person name="Zeng X."/>
            <person name="Yang Z."/>
            <person name="Xiao X.J."/>
            <person name="Lau C.P."/>
            <person name="Li Y."/>
            <person name="Huang Z.M."/>
            <person name="Ba J.G."/>
            <person name="Yim A.K."/>
            <person name="Ouyang C.Y."/>
            <person name="Ngai S.M."/>
            <person name="Chan T.F."/>
            <person name="Leung E.L."/>
            <person name="Liu L."/>
            <person name="Liu Z.G."/>
            <person name="Tsui S.K."/>
        </authorList>
    </citation>
    <scope>NUCLEOTIDE SEQUENCE [LARGE SCALE GENOMIC DNA]</scope>
    <source>
        <strain evidence="3">Derp</strain>
    </source>
</reference>
<dbReference type="PANTHER" id="PTHR24366:SF51">
    <property type="entry name" value="MATRIX-REMODELING-ASSOCIATED PROTEIN 5"/>
    <property type="match status" value="1"/>
</dbReference>
<evidence type="ECO:0000313" key="4">
    <source>
        <dbReference type="Proteomes" id="UP000887458"/>
    </source>
</evidence>
<name>A0ABQ8J429_DERPT</name>
<comment type="caution">
    <text evidence="3">The sequence shown here is derived from an EMBL/GenBank/DDBJ whole genome shotgun (WGS) entry which is preliminary data.</text>
</comment>